<dbReference type="EMBL" id="AMKT01000083">
    <property type="protein sequence ID" value="OXG13076.1"/>
    <property type="molecule type" value="Genomic_DNA"/>
</dbReference>
<reference evidence="3 4" key="1">
    <citation type="submission" date="2017-06" db="EMBL/GenBank/DDBJ databases">
        <title>Global population genomics of the pathogenic fungus Cryptococcus neoformans var. grubii.</title>
        <authorList>
            <person name="Cuomo C."/>
            <person name="Litvintseva A."/>
            <person name="Chen Y."/>
            <person name="Young S."/>
            <person name="Zeng Q."/>
            <person name="Chapman S."/>
            <person name="Gujja S."/>
            <person name="Saif S."/>
            <person name="Birren B."/>
        </authorList>
    </citation>
    <scope>NUCLEOTIDE SEQUENCE [LARGE SCALE GENOMIC DNA]</scope>
    <source>
        <strain evidence="3 4">Tu259-1</strain>
    </source>
</reference>
<sequence length="444" mass="48247">MSAKPIVRRTYGKAPPRASSPLFDPSSPPPALSSTYRSSSPSSYRLDSPLGSSPPPPIRTRDKSPLFLPSEDDDDMDERDASQPESSTAAALLGKGNQKAKGDPIMEKKQVQSSLKGFFTSLPMKRPLEPSMTVSAVKPKQPKVLSLSRPVTIASFLKAPQPSNSKTSGSVKAKTRSMTQMHLTHLPLLHTCPTCGMSFVRGGPDEGVHVTHHTRVLRGILWEGMKKGEGEGWKVVQEDVEFGGKRRGRIIVVDGSFGGSKLVEILSTVDRVLSAPPLPPAILDRCKIFVFLTHSPPPPPSSSKRMKLDPTDNKLGKNKDKERVVSVVVAQGIKWAMKVLKEGEMETEKSKTIETGGFGSVTCDPTPLPTPLGIHRLYTTPSYRSHSLSSRLLDVACEHTVYGCTFDPTKGEVAFSQPTESGRGVMERWGGGEVRVFVDDQSQL</sequence>
<evidence type="ECO:0000259" key="2">
    <source>
        <dbReference type="Pfam" id="PF13880"/>
    </source>
</evidence>
<dbReference type="Proteomes" id="UP000199727">
    <property type="component" value="Unassembled WGS sequence"/>
</dbReference>
<protein>
    <recommendedName>
        <fullName evidence="2">N-acetyltransferase ESCO acetyl-transferase domain-containing protein</fullName>
    </recommendedName>
</protein>
<dbReference type="PANTHER" id="PTHR45884:SF2">
    <property type="entry name" value="N-ACETYLTRANSFERASE ECO"/>
    <property type="match status" value="1"/>
</dbReference>
<feature type="compositionally biased region" description="Low complexity" evidence="1">
    <location>
        <begin position="32"/>
        <end position="51"/>
    </location>
</feature>
<feature type="region of interest" description="Disordered" evidence="1">
    <location>
        <begin position="1"/>
        <end position="103"/>
    </location>
</feature>
<name>A0A854QCG4_CRYNE</name>
<dbReference type="PANTHER" id="PTHR45884">
    <property type="entry name" value="N-ACETYLTRANSFERASE ECO"/>
    <property type="match status" value="1"/>
</dbReference>
<dbReference type="Pfam" id="PF13880">
    <property type="entry name" value="Acetyltransf_13"/>
    <property type="match status" value="1"/>
</dbReference>
<evidence type="ECO:0000313" key="3">
    <source>
        <dbReference type="EMBL" id="OXG13076.1"/>
    </source>
</evidence>
<feature type="region of interest" description="Disordered" evidence="1">
    <location>
        <begin position="297"/>
        <end position="317"/>
    </location>
</feature>
<dbReference type="OrthoDB" id="428854at2759"/>
<dbReference type="AlphaFoldDB" id="A0A854QCG4"/>
<feature type="compositionally biased region" description="Basic residues" evidence="1">
    <location>
        <begin position="1"/>
        <end position="11"/>
    </location>
</feature>
<dbReference type="GO" id="GO:0005634">
    <property type="term" value="C:nucleus"/>
    <property type="evidence" value="ECO:0007669"/>
    <property type="project" value="TreeGrafter"/>
</dbReference>
<dbReference type="GO" id="GO:0007064">
    <property type="term" value="P:mitotic sister chromatid cohesion"/>
    <property type="evidence" value="ECO:0007669"/>
    <property type="project" value="TreeGrafter"/>
</dbReference>
<evidence type="ECO:0000313" key="4">
    <source>
        <dbReference type="Proteomes" id="UP000199727"/>
    </source>
</evidence>
<feature type="domain" description="N-acetyltransferase ESCO acetyl-transferase" evidence="2">
    <location>
        <begin position="372"/>
        <end position="433"/>
    </location>
</feature>
<comment type="caution">
    <text evidence="3">The sequence shown here is derived from an EMBL/GenBank/DDBJ whole genome shotgun (WGS) entry which is preliminary data.</text>
</comment>
<organism evidence="3 4">
    <name type="scientific">Cryptococcus neoformans Tu259-1</name>
    <dbReference type="NCBI Taxonomy" id="1230072"/>
    <lineage>
        <taxon>Eukaryota</taxon>
        <taxon>Fungi</taxon>
        <taxon>Dikarya</taxon>
        <taxon>Basidiomycota</taxon>
        <taxon>Agaricomycotina</taxon>
        <taxon>Tremellomycetes</taxon>
        <taxon>Tremellales</taxon>
        <taxon>Cryptococcaceae</taxon>
        <taxon>Cryptococcus</taxon>
        <taxon>Cryptococcus neoformans species complex</taxon>
    </lineage>
</organism>
<accession>A0A854QCG4</accession>
<dbReference type="InterPro" id="IPR028009">
    <property type="entry name" value="ESCO_Acetyltransf_dom"/>
</dbReference>
<evidence type="ECO:0000256" key="1">
    <source>
        <dbReference type="SAM" id="MobiDB-lite"/>
    </source>
</evidence>
<proteinExistence type="predicted"/>
<dbReference type="GO" id="GO:0061733">
    <property type="term" value="F:protein-lysine-acetyltransferase activity"/>
    <property type="evidence" value="ECO:0007669"/>
    <property type="project" value="TreeGrafter"/>
</dbReference>
<feature type="compositionally biased region" description="Basic and acidic residues" evidence="1">
    <location>
        <begin position="306"/>
        <end position="317"/>
    </location>
</feature>
<dbReference type="GO" id="GO:0000785">
    <property type="term" value="C:chromatin"/>
    <property type="evidence" value="ECO:0007669"/>
    <property type="project" value="TreeGrafter"/>
</dbReference>
<gene>
    <name evidence="3" type="ORF">C361_06267</name>
</gene>